<dbReference type="PRINTS" id="PR00714">
    <property type="entry name" value="MAN6PISMRASE"/>
</dbReference>
<dbReference type="InterPro" id="IPR011051">
    <property type="entry name" value="RmlC_Cupin_sf"/>
</dbReference>
<comment type="caution">
    <text evidence="10">The sequence shown here is derived from an EMBL/GenBank/DDBJ whole genome shotgun (WGS) entry which is preliminary data.</text>
</comment>
<protein>
    <recommendedName>
        <fullName evidence="3">mannose-6-phosphate isomerase</fullName>
        <ecNumber evidence="3">5.3.1.8</ecNumber>
    </recommendedName>
</protein>
<dbReference type="Gene3D" id="2.60.120.10">
    <property type="entry name" value="Jelly Rolls"/>
    <property type="match status" value="2"/>
</dbReference>
<keyword evidence="11" id="KW-1185">Reference proteome</keyword>
<keyword evidence="5 8" id="KW-0862">Zinc</keyword>
<dbReference type="InterPro" id="IPR016305">
    <property type="entry name" value="Mannose-6-P_Isomerase"/>
</dbReference>
<dbReference type="GO" id="GO:0004476">
    <property type="term" value="F:mannose-6-phosphate isomerase activity"/>
    <property type="evidence" value="ECO:0007669"/>
    <property type="project" value="UniProtKB-EC"/>
</dbReference>
<gene>
    <name evidence="10" type="ORF">FB459_3397</name>
</gene>
<dbReference type="CDD" id="cd07011">
    <property type="entry name" value="cupin_PMI_type_I_N"/>
    <property type="match status" value="1"/>
</dbReference>
<feature type="domain" description="Phosphomannose isomerase type I catalytic" evidence="9">
    <location>
        <begin position="3"/>
        <end position="135"/>
    </location>
</feature>
<accession>A0A542EKP3</accession>
<dbReference type="GO" id="GO:0008270">
    <property type="term" value="F:zinc ion binding"/>
    <property type="evidence" value="ECO:0007669"/>
    <property type="project" value="InterPro"/>
</dbReference>
<proteinExistence type="inferred from homology"/>
<comment type="cofactor">
    <cofactor evidence="8">
        <name>Zn(2+)</name>
        <dbReference type="ChEBI" id="CHEBI:29105"/>
    </cofactor>
    <text evidence="8">Binds 1 zinc ion per subunit.</text>
</comment>
<organism evidence="10 11">
    <name type="scientific">Yimella lutea</name>
    <dbReference type="NCBI Taxonomy" id="587872"/>
    <lineage>
        <taxon>Bacteria</taxon>
        <taxon>Bacillati</taxon>
        <taxon>Actinomycetota</taxon>
        <taxon>Actinomycetes</taxon>
        <taxon>Micrococcales</taxon>
        <taxon>Dermacoccaceae</taxon>
        <taxon>Yimella</taxon>
    </lineage>
</organism>
<name>A0A542EKP3_9MICO</name>
<evidence type="ECO:0000256" key="7">
    <source>
        <dbReference type="PIRSR" id="PIRSR001480-1"/>
    </source>
</evidence>
<dbReference type="SUPFAM" id="SSF51182">
    <property type="entry name" value="RmlC-like cupins"/>
    <property type="match status" value="1"/>
</dbReference>
<evidence type="ECO:0000256" key="8">
    <source>
        <dbReference type="PIRSR" id="PIRSR001480-2"/>
    </source>
</evidence>
<evidence type="ECO:0000313" key="11">
    <source>
        <dbReference type="Proteomes" id="UP000320806"/>
    </source>
</evidence>
<dbReference type="NCBIfam" id="TIGR00218">
    <property type="entry name" value="manA"/>
    <property type="match status" value="1"/>
</dbReference>
<evidence type="ECO:0000256" key="6">
    <source>
        <dbReference type="ARBA" id="ARBA00023235"/>
    </source>
</evidence>
<dbReference type="EC" id="5.3.1.8" evidence="3"/>
<dbReference type="Proteomes" id="UP000320806">
    <property type="component" value="Unassembled WGS sequence"/>
</dbReference>
<keyword evidence="6 10" id="KW-0413">Isomerase</keyword>
<evidence type="ECO:0000256" key="4">
    <source>
        <dbReference type="ARBA" id="ARBA00022723"/>
    </source>
</evidence>
<comment type="similarity">
    <text evidence="2">Belongs to the mannose-6-phosphate isomerase type 1 family.</text>
</comment>
<keyword evidence="4 8" id="KW-0479">Metal-binding</keyword>
<comment type="catalytic activity">
    <reaction evidence="1">
        <text>D-mannose 6-phosphate = D-fructose 6-phosphate</text>
        <dbReference type="Rhea" id="RHEA:12356"/>
        <dbReference type="ChEBI" id="CHEBI:58735"/>
        <dbReference type="ChEBI" id="CHEBI:61527"/>
        <dbReference type="EC" id="5.3.1.8"/>
    </reaction>
</comment>
<evidence type="ECO:0000313" key="10">
    <source>
        <dbReference type="EMBL" id="TQJ15824.1"/>
    </source>
</evidence>
<feature type="active site" evidence="7">
    <location>
        <position position="261"/>
    </location>
</feature>
<dbReference type="Gene3D" id="1.10.441.10">
    <property type="entry name" value="Phosphomannose Isomerase, domain 2"/>
    <property type="match status" value="1"/>
</dbReference>
<dbReference type="GO" id="GO:0005975">
    <property type="term" value="P:carbohydrate metabolic process"/>
    <property type="evidence" value="ECO:0007669"/>
    <property type="project" value="InterPro"/>
</dbReference>
<feature type="binding site" evidence="8">
    <location>
        <position position="122"/>
    </location>
    <ligand>
        <name>Zn(2+)</name>
        <dbReference type="ChEBI" id="CHEBI:29105"/>
    </ligand>
</feature>
<dbReference type="PANTHER" id="PTHR10309">
    <property type="entry name" value="MANNOSE-6-PHOSPHATE ISOMERASE"/>
    <property type="match status" value="1"/>
</dbReference>
<evidence type="ECO:0000256" key="5">
    <source>
        <dbReference type="ARBA" id="ARBA00022833"/>
    </source>
</evidence>
<feature type="binding site" evidence="8">
    <location>
        <position position="100"/>
    </location>
    <ligand>
        <name>Zn(2+)</name>
        <dbReference type="ChEBI" id="CHEBI:29105"/>
    </ligand>
</feature>
<dbReference type="Pfam" id="PF20511">
    <property type="entry name" value="PMI_typeI_cat"/>
    <property type="match status" value="1"/>
</dbReference>
<dbReference type="PIRSF" id="PIRSF001480">
    <property type="entry name" value="Mannose-6-phosphate_isomerase"/>
    <property type="match status" value="1"/>
</dbReference>
<dbReference type="PANTHER" id="PTHR10309:SF0">
    <property type="entry name" value="MANNOSE-6-PHOSPHATE ISOMERASE"/>
    <property type="match status" value="1"/>
</dbReference>
<evidence type="ECO:0000259" key="9">
    <source>
        <dbReference type="Pfam" id="PF20511"/>
    </source>
</evidence>
<dbReference type="GO" id="GO:0005829">
    <property type="term" value="C:cytosol"/>
    <property type="evidence" value="ECO:0007669"/>
    <property type="project" value="TreeGrafter"/>
</dbReference>
<dbReference type="OrthoDB" id="9792649at2"/>
<feature type="binding site" evidence="8">
    <location>
        <position position="242"/>
    </location>
    <ligand>
        <name>Zn(2+)</name>
        <dbReference type="ChEBI" id="CHEBI:29105"/>
    </ligand>
</feature>
<dbReference type="GO" id="GO:0009298">
    <property type="term" value="P:GDP-mannose biosynthetic process"/>
    <property type="evidence" value="ECO:0007669"/>
    <property type="project" value="InterPro"/>
</dbReference>
<sequence length="378" mass="41149">MIVRLEPRIRDYAWGSRTALAELAGRPSPTESPEAEMWMGAHEASPCVVGHHDDRTTLDKLIAADPIGMLGETTVTQFQRRLPFLLKLLAPEQALSIQAHPSREEALTAPTGTYVDNWPKPEAWLTVTEFEMFAGTLAFDEIRSAAGELQCQRFGELIEAAAGSGVKQLLRSILQAEESVQRELTEEVVRACGDRRDHPHYEAIHRIAAQFPGDVGAAVLLTMRHHVVPANSYVFLPAGVLHAAVHGVTVEILANSDNVVRAGLTPKRIDITELLRIVDVHRPVVVEEPPSGVRVHSFPVDVPYFQLHQVNPGTQLEEVPGRNKPRIVLCIGGTITLDDGVEQIELGPAQSCFVPASVDHLHCSGDGTAYVATTGLVG</sequence>
<evidence type="ECO:0000256" key="3">
    <source>
        <dbReference type="ARBA" id="ARBA00011956"/>
    </source>
</evidence>
<feature type="binding site" evidence="8">
    <location>
        <position position="98"/>
    </location>
    <ligand>
        <name>Zn(2+)</name>
        <dbReference type="ChEBI" id="CHEBI:29105"/>
    </ligand>
</feature>
<dbReference type="InterPro" id="IPR001250">
    <property type="entry name" value="Man6P_Isoase-1"/>
</dbReference>
<reference evidence="10 11" key="1">
    <citation type="submission" date="2019-06" db="EMBL/GenBank/DDBJ databases">
        <title>Sequencing the genomes of 1000 actinobacteria strains.</title>
        <authorList>
            <person name="Klenk H.-P."/>
        </authorList>
    </citation>
    <scope>NUCLEOTIDE SEQUENCE [LARGE SCALE GENOMIC DNA]</scope>
    <source>
        <strain evidence="10 11">DSM 19828</strain>
    </source>
</reference>
<dbReference type="RefSeq" id="WP_141929265.1">
    <property type="nucleotide sequence ID" value="NZ_BAABCI010000023.1"/>
</dbReference>
<dbReference type="InterPro" id="IPR014710">
    <property type="entry name" value="RmlC-like_jellyroll"/>
</dbReference>
<dbReference type="EMBL" id="VFMO01000001">
    <property type="protein sequence ID" value="TQJ15824.1"/>
    <property type="molecule type" value="Genomic_DNA"/>
</dbReference>
<evidence type="ECO:0000256" key="2">
    <source>
        <dbReference type="ARBA" id="ARBA00010772"/>
    </source>
</evidence>
<dbReference type="InterPro" id="IPR046457">
    <property type="entry name" value="PMI_typeI_cat"/>
</dbReference>
<dbReference type="AlphaFoldDB" id="A0A542EKP3"/>
<evidence type="ECO:0000256" key="1">
    <source>
        <dbReference type="ARBA" id="ARBA00000757"/>
    </source>
</evidence>